<dbReference type="AlphaFoldDB" id="A0AAN1X8Z0"/>
<feature type="domain" description="ORC1/DEAH AAA+ ATPase" evidence="2">
    <location>
        <begin position="132"/>
        <end position="277"/>
    </location>
</feature>
<proteinExistence type="predicted"/>
<dbReference type="InterPro" id="IPR049945">
    <property type="entry name" value="AAA_22"/>
</dbReference>
<feature type="region of interest" description="Disordered" evidence="1">
    <location>
        <begin position="439"/>
        <end position="458"/>
    </location>
</feature>
<name>A0AAN1X8Z0_9PROT</name>
<protein>
    <submittedName>
        <fullName evidence="3">Transposon Tn7 transposition protein TnsC</fullName>
    </submittedName>
</protein>
<dbReference type="InterPro" id="IPR027417">
    <property type="entry name" value="P-loop_NTPase"/>
</dbReference>
<evidence type="ECO:0000313" key="3">
    <source>
        <dbReference type="EMBL" id="BCK86789.1"/>
    </source>
</evidence>
<gene>
    <name evidence="3" type="ORF">MIZ01_0555</name>
</gene>
<evidence type="ECO:0000256" key="1">
    <source>
        <dbReference type="SAM" id="MobiDB-lite"/>
    </source>
</evidence>
<reference evidence="3 4" key="1">
    <citation type="journal article" date="2022" name="Int. J. Syst. Evol. Microbiol.">
        <title>&lt;i&gt;Sideroxyarcus emersonii&lt;/i&gt; gen. nov. sp. nov., a neutrophilic, microaerobic iron- and thiosulfate-oxidizing bacterium isolated from iron-rich wetland sediment.</title>
        <authorList>
            <person name="Kato S."/>
            <person name="Itoh T."/>
            <person name="Iino T."/>
            <person name="Ohkuma M."/>
        </authorList>
    </citation>
    <scope>NUCLEOTIDE SEQUENCE [LARGE SCALE GENOMIC DNA]</scope>
    <source>
        <strain evidence="3 4">MIZ01</strain>
    </source>
</reference>
<dbReference type="SUPFAM" id="SSF52540">
    <property type="entry name" value="P-loop containing nucleoside triphosphate hydrolases"/>
    <property type="match status" value="1"/>
</dbReference>
<dbReference type="Pfam" id="PF13401">
    <property type="entry name" value="AAA_22"/>
    <property type="match status" value="1"/>
</dbReference>
<dbReference type="Proteomes" id="UP001320326">
    <property type="component" value="Chromosome"/>
</dbReference>
<evidence type="ECO:0000313" key="4">
    <source>
        <dbReference type="Proteomes" id="UP001320326"/>
    </source>
</evidence>
<keyword evidence="4" id="KW-1185">Reference proteome</keyword>
<organism evidence="3 4">
    <name type="scientific">Sideroxyarcus emersonii</name>
    <dbReference type="NCBI Taxonomy" id="2764705"/>
    <lineage>
        <taxon>Bacteria</taxon>
        <taxon>Pseudomonadati</taxon>
        <taxon>Pseudomonadota</taxon>
        <taxon>Betaproteobacteria</taxon>
        <taxon>Nitrosomonadales</taxon>
        <taxon>Gallionellaceae</taxon>
        <taxon>Sideroxyarcus</taxon>
    </lineage>
</organism>
<dbReference type="GO" id="GO:0016887">
    <property type="term" value="F:ATP hydrolysis activity"/>
    <property type="evidence" value="ECO:0007669"/>
    <property type="project" value="InterPro"/>
</dbReference>
<accession>A0AAN1X8Z0</accession>
<sequence length="486" mass="54415">MTKPLKQITAEYHSIAAPAAYAGNPLIEALPNIFSEDYVTKELRYIPDVGTALELALPPHERIHCVSAIEDLVIPLPLAFDVEVALSVLIRRGYAARNPFNREWRRLHCKIKKTMSEPLEEYQVRSKSVPAIMTTAVSGNGKTTLIESLLEMYSQVIIHTDYKGESFAVKQLVWIGVNASFDASLRGLILSMFGAVDDALGTDYRQQYDKGTRTRDTMIGNLAQVFATHHLGVLFVDEIQCLLLRGDHEAELALSFFLKIANVCKVPIVFSGTYAAVRLFSKVARNARRVCSGGYFDLALPSRFDDVVWDKLVVEVVWKKFQWVKKPAPLTDELRKQIFNLSQGIMAIFIALHRAAQVYAIRHNLDTVDSKVLKDVYDRQFIPMHQALAALRSGKKNRLEKFEDLLPPKEQLDALLRPDNSELLAERIERLLAANHKAAENASAQAPSPELKKQNDAAQATAELLKKIGSNADLRELARRAGLMEG</sequence>
<dbReference type="RefSeq" id="WP_237247952.1">
    <property type="nucleotide sequence ID" value="NZ_AP023423.1"/>
</dbReference>
<dbReference type="EMBL" id="AP023423">
    <property type="protein sequence ID" value="BCK86789.1"/>
    <property type="molecule type" value="Genomic_DNA"/>
</dbReference>
<dbReference type="KEGG" id="seme:MIZ01_0555"/>
<evidence type="ECO:0000259" key="2">
    <source>
        <dbReference type="Pfam" id="PF13401"/>
    </source>
</evidence>